<dbReference type="Proteomes" id="UP000308600">
    <property type="component" value="Unassembled WGS sequence"/>
</dbReference>
<sequence length="465" mass="51755">PAGLSLAEQIAQLEDSTYVDFDPEDPLIVDEAGGLNTEGGNGREHYLDVGPSRLRKIHDSISDPKYDGVKVTRRQLMDTEEGIGSEDSSEEESEPEENSVPASSEGESDEGPETHQREPSMAIGLPEAEPKPVHDDETLTIQKARDSDKRKGVAVAHQIATWETLLDARIQLQKATNATGKLPIVSSQNLLAFRSRECTSALSAMLKEADELSRELIELQEDLLQKNDILTPPHKRRKLEPAADSLAALEGSLHDASRAASELEHNLHLYSIQTLNKWSAKVQAVTPSVLLPSNRNTFLKNGNHLKSVVELIDDNLVDKEKLLSRTRTKRSKSLRLDSLEEQETHGEDVELFDDTDFYHQLLRDVIDSREDGTHGSGNWVAAQRQRKEQKTVDTKASKGRRLRYEVHEKIQNFMVPVPVAGSWHEEQIDELFSSLLGKGPTAAQVEPHVSSVVQEVLKDGFRVFG</sequence>
<gene>
    <name evidence="1" type="ORF">BDN72DRAFT_758895</name>
</gene>
<keyword evidence="2" id="KW-1185">Reference proteome</keyword>
<evidence type="ECO:0000313" key="1">
    <source>
        <dbReference type="EMBL" id="TFK74917.1"/>
    </source>
</evidence>
<evidence type="ECO:0000313" key="2">
    <source>
        <dbReference type="Proteomes" id="UP000308600"/>
    </source>
</evidence>
<organism evidence="1 2">
    <name type="scientific">Pluteus cervinus</name>
    <dbReference type="NCBI Taxonomy" id="181527"/>
    <lineage>
        <taxon>Eukaryota</taxon>
        <taxon>Fungi</taxon>
        <taxon>Dikarya</taxon>
        <taxon>Basidiomycota</taxon>
        <taxon>Agaricomycotina</taxon>
        <taxon>Agaricomycetes</taxon>
        <taxon>Agaricomycetidae</taxon>
        <taxon>Agaricales</taxon>
        <taxon>Pluteineae</taxon>
        <taxon>Pluteaceae</taxon>
        <taxon>Pluteus</taxon>
    </lineage>
</organism>
<reference evidence="1 2" key="1">
    <citation type="journal article" date="2019" name="Nat. Ecol. Evol.">
        <title>Megaphylogeny resolves global patterns of mushroom evolution.</title>
        <authorList>
            <person name="Varga T."/>
            <person name="Krizsan K."/>
            <person name="Foldi C."/>
            <person name="Dima B."/>
            <person name="Sanchez-Garcia M."/>
            <person name="Sanchez-Ramirez S."/>
            <person name="Szollosi G.J."/>
            <person name="Szarkandi J.G."/>
            <person name="Papp V."/>
            <person name="Albert L."/>
            <person name="Andreopoulos W."/>
            <person name="Angelini C."/>
            <person name="Antonin V."/>
            <person name="Barry K.W."/>
            <person name="Bougher N.L."/>
            <person name="Buchanan P."/>
            <person name="Buyck B."/>
            <person name="Bense V."/>
            <person name="Catcheside P."/>
            <person name="Chovatia M."/>
            <person name="Cooper J."/>
            <person name="Damon W."/>
            <person name="Desjardin D."/>
            <person name="Finy P."/>
            <person name="Geml J."/>
            <person name="Haridas S."/>
            <person name="Hughes K."/>
            <person name="Justo A."/>
            <person name="Karasinski D."/>
            <person name="Kautmanova I."/>
            <person name="Kiss B."/>
            <person name="Kocsube S."/>
            <person name="Kotiranta H."/>
            <person name="LaButti K.M."/>
            <person name="Lechner B.E."/>
            <person name="Liimatainen K."/>
            <person name="Lipzen A."/>
            <person name="Lukacs Z."/>
            <person name="Mihaltcheva S."/>
            <person name="Morgado L.N."/>
            <person name="Niskanen T."/>
            <person name="Noordeloos M.E."/>
            <person name="Ohm R.A."/>
            <person name="Ortiz-Santana B."/>
            <person name="Ovrebo C."/>
            <person name="Racz N."/>
            <person name="Riley R."/>
            <person name="Savchenko A."/>
            <person name="Shiryaev A."/>
            <person name="Soop K."/>
            <person name="Spirin V."/>
            <person name="Szebenyi C."/>
            <person name="Tomsovsky M."/>
            <person name="Tulloss R.E."/>
            <person name="Uehling J."/>
            <person name="Grigoriev I.V."/>
            <person name="Vagvolgyi C."/>
            <person name="Papp T."/>
            <person name="Martin F.M."/>
            <person name="Miettinen O."/>
            <person name="Hibbett D.S."/>
            <person name="Nagy L.G."/>
        </authorList>
    </citation>
    <scope>NUCLEOTIDE SEQUENCE [LARGE SCALE GENOMIC DNA]</scope>
    <source>
        <strain evidence="1 2">NL-1719</strain>
    </source>
</reference>
<accession>A0ACD3BD47</accession>
<feature type="non-terminal residue" evidence="1">
    <location>
        <position position="1"/>
    </location>
</feature>
<protein>
    <submittedName>
        <fullName evidence="1">TRAUB-domain-containing protein</fullName>
    </submittedName>
</protein>
<dbReference type="EMBL" id="ML208265">
    <property type="protein sequence ID" value="TFK74917.1"/>
    <property type="molecule type" value="Genomic_DNA"/>
</dbReference>
<name>A0ACD3BD47_9AGAR</name>
<proteinExistence type="predicted"/>